<keyword evidence="7" id="KW-0998">Cell outer membrane</keyword>
<dbReference type="AlphaFoldDB" id="A0A3P2A7K6"/>
<sequence length="528" mass="58781">MMTPMRLIPSALLLAVAPAAAQNLQQVLQNALRHDPAVLEAQADAAAAESDVDIARAGHQPVITLTGSQTLLQKQRYNNRKARFNPGVQATLNLYSWGAVESRISQSRHRLGYYRHKANEVSDTVGQEIGTLYLSALRAKELISAAQHNLKRHHAIIKDLQIITRHDKGRLSELVQARARALQVESYLAEQTRLLELGLSRLGKYTGNRIAPQHLRDPFARDTPDSLIQRYRNRDLASLPSYRAQAAERESVLAEGNTRKASRYPSINLIANASRDNREIYISLSWDAYNPAAAAEVEKSAHTLAAAEAKMDAVLRDSAERSRSAEVDMRQSLKRAAIAQQQIAAQKQVVKAYELQFKIARRTLLDVLDAYSDLSSIELAEVSAQNDFRDAAWNYLAAQGALVKWAGVSASLPAAAEALSVAPEQQAHRSKHLIPAPRTPDSQRFRDRAWLYPTAQRARQLAQSAKKKPHRFREQAWLHPTAQRTWNAEQTPSHRYRDRSPNVHSHAPILSVGAEAVFPPAAVQAKTF</sequence>
<accession>A0A3P2A7K6</accession>
<keyword evidence="6" id="KW-0472">Membrane</keyword>
<evidence type="ECO:0000256" key="2">
    <source>
        <dbReference type="ARBA" id="ARBA00007613"/>
    </source>
</evidence>
<name>A0A3P2A7K6_9NEIS</name>
<evidence type="ECO:0000256" key="4">
    <source>
        <dbReference type="ARBA" id="ARBA00022452"/>
    </source>
</evidence>
<keyword evidence="3" id="KW-0813">Transport</keyword>
<protein>
    <submittedName>
        <fullName evidence="10">TolC family protein</fullName>
    </submittedName>
</protein>
<evidence type="ECO:0000256" key="7">
    <source>
        <dbReference type="ARBA" id="ARBA00023237"/>
    </source>
</evidence>
<feature type="region of interest" description="Disordered" evidence="8">
    <location>
        <begin position="482"/>
        <end position="502"/>
    </location>
</feature>
<dbReference type="SUPFAM" id="SSF56954">
    <property type="entry name" value="Outer membrane efflux proteins (OEP)"/>
    <property type="match status" value="1"/>
</dbReference>
<evidence type="ECO:0000256" key="8">
    <source>
        <dbReference type="SAM" id="MobiDB-lite"/>
    </source>
</evidence>
<comment type="subcellular location">
    <subcellularLocation>
        <location evidence="1">Cell outer membrane</location>
    </subcellularLocation>
</comment>
<dbReference type="STRING" id="1121352.GCA_000620925_00858"/>
<reference evidence="10 11" key="1">
    <citation type="submission" date="2018-11" db="EMBL/GenBank/DDBJ databases">
        <title>Genomes From Bacteria Associated with the Canine Oral Cavity: a Test Case for Automated Genome-Based Taxonomic Assignment.</title>
        <authorList>
            <person name="Coil D.A."/>
            <person name="Jospin G."/>
            <person name="Darling A.E."/>
            <person name="Wallis C."/>
            <person name="Davis I.J."/>
            <person name="Harris S."/>
            <person name="Eisen J.A."/>
            <person name="Holcombe L.J."/>
            <person name="O'Flynn C."/>
        </authorList>
    </citation>
    <scope>NUCLEOTIDE SEQUENCE [LARGE SCALE GENOMIC DNA]</scope>
    <source>
        <strain evidence="10 11">COT-280</strain>
    </source>
</reference>
<feature type="compositionally biased region" description="Polar residues" evidence="8">
    <location>
        <begin position="482"/>
        <end position="493"/>
    </location>
</feature>
<dbReference type="OrthoDB" id="8600604at2"/>
<feature type="chain" id="PRO_5018054838" evidence="9">
    <location>
        <begin position="22"/>
        <end position="528"/>
    </location>
</feature>
<dbReference type="InterPro" id="IPR051906">
    <property type="entry name" value="TolC-like"/>
</dbReference>
<dbReference type="InterPro" id="IPR003423">
    <property type="entry name" value="OMP_efflux"/>
</dbReference>
<dbReference type="GO" id="GO:0015288">
    <property type="term" value="F:porin activity"/>
    <property type="evidence" value="ECO:0007669"/>
    <property type="project" value="TreeGrafter"/>
</dbReference>
<gene>
    <name evidence="10" type="ORF">EII21_03160</name>
</gene>
<dbReference type="Gene3D" id="1.20.1600.10">
    <property type="entry name" value="Outer membrane efflux proteins (OEP)"/>
    <property type="match status" value="1"/>
</dbReference>
<evidence type="ECO:0000256" key="5">
    <source>
        <dbReference type="ARBA" id="ARBA00022692"/>
    </source>
</evidence>
<dbReference type="GO" id="GO:0009279">
    <property type="term" value="C:cell outer membrane"/>
    <property type="evidence" value="ECO:0007669"/>
    <property type="project" value="UniProtKB-SubCell"/>
</dbReference>
<comment type="similarity">
    <text evidence="2">Belongs to the outer membrane factor (OMF) (TC 1.B.17) family.</text>
</comment>
<dbReference type="Proteomes" id="UP000269923">
    <property type="component" value="Unassembled WGS sequence"/>
</dbReference>
<evidence type="ECO:0000256" key="3">
    <source>
        <dbReference type="ARBA" id="ARBA00022448"/>
    </source>
</evidence>
<keyword evidence="5" id="KW-0812">Transmembrane</keyword>
<comment type="caution">
    <text evidence="10">The sequence shown here is derived from an EMBL/GenBank/DDBJ whole genome shotgun (WGS) entry which is preliminary data.</text>
</comment>
<dbReference type="GO" id="GO:1990281">
    <property type="term" value="C:efflux pump complex"/>
    <property type="evidence" value="ECO:0007669"/>
    <property type="project" value="TreeGrafter"/>
</dbReference>
<keyword evidence="11" id="KW-1185">Reference proteome</keyword>
<evidence type="ECO:0000313" key="11">
    <source>
        <dbReference type="Proteomes" id="UP000269923"/>
    </source>
</evidence>
<dbReference type="PANTHER" id="PTHR30026:SF22">
    <property type="entry name" value="OUTER MEMBRANE EFFLUX PROTEIN"/>
    <property type="match status" value="1"/>
</dbReference>
<keyword evidence="4" id="KW-1134">Transmembrane beta strand</keyword>
<evidence type="ECO:0000256" key="1">
    <source>
        <dbReference type="ARBA" id="ARBA00004442"/>
    </source>
</evidence>
<evidence type="ECO:0000256" key="6">
    <source>
        <dbReference type="ARBA" id="ARBA00023136"/>
    </source>
</evidence>
<organism evidence="10 11">
    <name type="scientific">Conchiformibius steedae</name>
    <dbReference type="NCBI Taxonomy" id="153493"/>
    <lineage>
        <taxon>Bacteria</taxon>
        <taxon>Pseudomonadati</taxon>
        <taxon>Pseudomonadota</taxon>
        <taxon>Betaproteobacteria</taxon>
        <taxon>Neisseriales</taxon>
        <taxon>Neisseriaceae</taxon>
        <taxon>Conchiformibius</taxon>
    </lineage>
</organism>
<dbReference type="Pfam" id="PF02321">
    <property type="entry name" value="OEP"/>
    <property type="match status" value="1"/>
</dbReference>
<dbReference type="RefSeq" id="WP_124794203.1">
    <property type="nucleotide sequence ID" value="NZ_RQYC01000003.1"/>
</dbReference>
<keyword evidence="9" id="KW-0732">Signal</keyword>
<dbReference type="PANTHER" id="PTHR30026">
    <property type="entry name" value="OUTER MEMBRANE PROTEIN TOLC"/>
    <property type="match status" value="1"/>
</dbReference>
<evidence type="ECO:0000256" key="9">
    <source>
        <dbReference type="SAM" id="SignalP"/>
    </source>
</evidence>
<proteinExistence type="inferred from homology"/>
<dbReference type="EMBL" id="RQYC01000003">
    <property type="protein sequence ID" value="RRD90965.1"/>
    <property type="molecule type" value="Genomic_DNA"/>
</dbReference>
<evidence type="ECO:0000313" key="10">
    <source>
        <dbReference type="EMBL" id="RRD90965.1"/>
    </source>
</evidence>
<feature type="signal peptide" evidence="9">
    <location>
        <begin position="1"/>
        <end position="21"/>
    </location>
</feature>
<dbReference type="GO" id="GO:0015562">
    <property type="term" value="F:efflux transmembrane transporter activity"/>
    <property type="evidence" value="ECO:0007669"/>
    <property type="project" value="InterPro"/>
</dbReference>